<feature type="region of interest" description="Disordered" evidence="1">
    <location>
        <begin position="121"/>
        <end position="142"/>
    </location>
</feature>
<organism evidence="2">
    <name type="scientific">Cyclophora tenuis</name>
    <name type="common">Marine diatom</name>
    <dbReference type="NCBI Taxonomy" id="216820"/>
    <lineage>
        <taxon>Eukaryota</taxon>
        <taxon>Sar</taxon>
        <taxon>Stramenopiles</taxon>
        <taxon>Ochrophyta</taxon>
        <taxon>Bacillariophyta</taxon>
        <taxon>Fragilariophyceae</taxon>
        <taxon>Fragilariophycidae</taxon>
        <taxon>Cyclophorales</taxon>
        <taxon>Cyclophoraceae</taxon>
        <taxon>Cyclophora</taxon>
    </lineage>
</organism>
<reference evidence="2" key="1">
    <citation type="submission" date="2021-01" db="EMBL/GenBank/DDBJ databases">
        <authorList>
            <person name="Corre E."/>
            <person name="Pelletier E."/>
            <person name="Niang G."/>
            <person name="Scheremetjew M."/>
            <person name="Finn R."/>
            <person name="Kale V."/>
            <person name="Holt S."/>
            <person name="Cochrane G."/>
            <person name="Meng A."/>
            <person name="Brown T."/>
            <person name="Cohen L."/>
        </authorList>
    </citation>
    <scope>NUCLEOTIDE SEQUENCE</scope>
    <source>
        <strain evidence="2">ECT3854</strain>
    </source>
</reference>
<gene>
    <name evidence="2" type="ORF">CTEN0397_LOCUS8419</name>
</gene>
<evidence type="ECO:0000256" key="1">
    <source>
        <dbReference type="SAM" id="MobiDB-lite"/>
    </source>
</evidence>
<feature type="compositionally biased region" description="Low complexity" evidence="1">
    <location>
        <begin position="130"/>
        <end position="140"/>
    </location>
</feature>
<accession>A0A7S1GM60</accession>
<evidence type="ECO:0000313" key="2">
    <source>
        <dbReference type="EMBL" id="CAD8937360.1"/>
    </source>
</evidence>
<dbReference type="AlphaFoldDB" id="A0A7S1GM60"/>
<proteinExistence type="predicted"/>
<dbReference type="EMBL" id="HBFW01013229">
    <property type="protein sequence ID" value="CAD8937360.1"/>
    <property type="molecule type" value="Transcribed_RNA"/>
</dbReference>
<name>A0A7S1GM60_CYCTE</name>
<sequence length="156" mass="18123">MRLFKDLQFWVLVGESRRGLERHTVQSVKQDCHRRKLDVIEGVLFVQQMCRENNNNNKNINYNYAKAETMMRAASEKDSEPSVRFAALMGAADAIAAQTDDDEILQLKQLYEQQQQQQQQQQQTMELKHSSTTATSTSSSCYERRVMNKPTYVLKQ</sequence>
<protein>
    <submittedName>
        <fullName evidence="2">Uncharacterized protein</fullName>
    </submittedName>
</protein>